<organism evidence="4 5">
    <name type="scientific">Limosilactobacillus pontis</name>
    <dbReference type="NCBI Taxonomy" id="35787"/>
    <lineage>
        <taxon>Bacteria</taxon>
        <taxon>Bacillati</taxon>
        <taxon>Bacillota</taxon>
        <taxon>Bacilli</taxon>
        <taxon>Lactobacillales</taxon>
        <taxon>Lactobacillaceae</taxon>
        <taxon>Limosilactobacillus</taxon>
    </lineage>
</organism>
<dbReference type="Pfam" id="PF22145">
    <property type="entry name" value="GtfA_EBD"/>
    <property type="match status" value="1"/>
</dbReference>
<reference evidence="4 5" key="2">
    <citation type="submission" date="2023-06" db="EMBL/GenBank/DDBJ databases">
        <authorList>
            <person name="Zeman M."/>
            <person name="Kubasova T."/>
            <person name="Jahodarova E."/>
            <person name="Nykrynova M."/>
            <person name="Rychlik I."/>
        </authorList>
    </citation>
    <scope>NUCLEOTIDE SEQUENCE [LARGE SCALE GENOMIC DNA]</scope>
    <source>
        <strain evidence="4 5">161_Gplus</strain>
    </source>
</reference>
<dbReference type="Pfam" id="PF13692">
    <property type="entry name" value="Glyco_trans_1_4"/>
    <property type="match status" value="1"/>
</dbReference>
<dbReference type="Gene3D" id="3.40.50.2000">
    <property type="entry name" value="Glycogen Phosphorylase B"/>
    <property type="match status" value="2"/>
</dbReference>
<evidence type="ECO:0000313" key="4">
    <source>
        <dbReference type="EMBL" id="MDM8266705.1"/>
    </source>
</evidence>
<reference evidence="5" key="1">
    <citation type="submission" date="2023-06" db="EMBL/GenBank/DDBJ databases">
        <title>Identification and characterization of horizontal gene transfer across gut microbiota members of farm animals based on homology search.</title>
        <authorList>
            <person name="Zeman M."/>
            <person name="Kubasova T."/>
            <person name="Jahodarova E."/>
            <person name="Nykrynova M."/>
            <person name="Rychlik I."/>
        </authorList>
    </citation>
    <scope>NUCLEOTIDE SEQUENCE [LARGE SCALE GENOMIC DNA]</scope>
    <source>
        <strain evidence="5">161_Gplus</strain>
    </source>
</reference>
<dbReference type="SUPFAM" id="SSF53756">
    <property type="entry name" value="UDP-Glycosyltransferase/glycogen phosphorylase"/>
    <property type="match status" value="1"/>
</dbReference>
<dbReference type="EMBL" id="JAUDDW010000020">
    <property type="protein sequence ID" value="MDM8266705.1"/>
    <property type="molecule type" value="Genomic_DNA"/>
</dbReference>
<dbReference type="Proteomes" id="UP001529343">
    <property type="component" value="Unassembled WGS sequence"/>
</dbReference>
<gene>
    <name evidence="4" type="ORF">QUW44_05970</name>
</gene>
<keyword evidence="1 4" id="KW-0328">Glycosyltransferase</keyword>
<keyword evidence="2 4" id="KW-0808">Transferase</keyword>
<proteinExistence type="predicted"/>
<name>A0ABT7V066_9LACO</name>
<dbReference type="PANTHER" id="PTHR12526:SF629">
    <property type="entry name" value="TEICHURONIC ACID BIOSYNTHESIS GLYCOSYLTRANSFERASE TUAH-RELATED"/>
    <property type="match status" value="1"/>
</dbReference>
<evidence type="ECO:0000313" key="5">
    <source>
        <dbReference type="Proteomes" id="UP001529343"/>
    </source>
</evidence>
<sequence>MAVSSPASSAVKNNSQSNVATNVSIGLTQNNQPIAQAYRTKILKRLGIPAKFIFSNILPANNLEALASNLGLDDDQIIWLYNFFTDVKIAPTTYRLQEFEQQLAPGFTKKVLDGGQRVQYACGEVMAEARVVDPKQQTIDRVLYFHQGHLIQDDSYSYVRYASTYYYSRSEQNLIVARDFYNEDGSLAYTQHFNNGQETFEFADHRILPSKDALYREMLRRLDFKPGDVIMMDRLDEDKQLANGELIMENHGPAKLVVPIHADHYVPTSGNNVLWNEYYEYQFSHAEDIDCFLFSTAKQRDLFVQQQVAFNHCRPQSAVIPVGSLKQLRHPAEPRRPFSLITASRLAPEKHLDWLVRAVIEARQTLPELTLDIYGQGVDYAKLQKIIADAHAADYIHLKGQQDLTTIYPQYAAYASASTGEGFGLSLLEAIGVGLPLVGFDVPYGNQTMIDDGRNGYLLDYKGGWTD</sequence>
<protein>
    <submittedName>
        <fullName evidence="4">Glycosyltransferase</fullName>
        <ecNumber evidence="4">2.4.-.-</ecNumber>
    </submittedName>
</protein>
<evidence type="ECO:0000256" key="1">
    <source>
        <dbReference type="ARBA" id="ARBA00022676"/>
    </source>
</evidence>
<feature type="domain" description="GtfA extended beta-sheet meander" evidence="3">
    <location>
        <begin position="117"/>
        <end position="204"/>
    </location>
</feature>
<accession>A0ABT7V066</accession>
<dbReference type="PANTHER" id="PTHR12526">
    <property type="entry name" value="GLYCOSYLTRANSFERASE"/>
    <property type="match status" value="1"/>
</dbReference>
<keyword evidence="5" id="KW-1185">Reference proteome</keyword>
<comment type="caution">
    <text evidence="4">The sequence shown here is derived from an EMBL/GenBank/DDBJ whole genome shotgun (WGS) entry which is preliminary data.</text>
</comment>
<dbReference type="InterPro" id="IPR054396">
    <property type="entry name" value="GtfA_EBD"/>
</dbReference>
<dbReference type="EC" id="2.4.-.-" evidence="4"/>
<evidence type="ECO:0000259" key="3">
    <source>
        <dbReference type="Pfam" id="PF22145"/>
    </source>
</evidence>
<dbReference type="GO" id="GO:0016757">
    <property type="term" value="F:glycosyltransferase activity"/>
    <property type="evidence" value="ECO:0007669"/>
    <property type="project" value="UniProtKB-KW"/>
</dbReference>
<dbReference type="RefSeq" id="WP_289586242.1">
    <property type="nucleotide sequence ID" value="NZ_JAUDDW010000020.1"/>
</dbReference>
<evidence type="ECO:0000256" key="2">
    <source>
        <dbReference type="ARBA" id="ARBA00022679"/>
    </source>
</evidence>